<protein>
    <submittedName>
        <fullName evidence="2">Uncharacterized protein</fullName>
    </submittedName>
</protein>
<organism evidence="2 3">
    <name type="scientific">Vanrija albida</name>
    <dbReference type="NCBI Taxonomy" id="181172"/>
    <lineage>
        <taxon>Eukaryota</taxon>
        <taxon>Fungi</taxon>
        <taxon>Dikarya</taxon>
        <taxon>Basidiomycota</taxon>
        <taxon>Agaricomycotina</taxon>
        <taxon>Tremellomycetes</taxon>
        <taxon>Trichosporonales</taxon>
        <taxon>Trichosporonaceae</taxon>
        <taxon>Vanrija</taxon>
    </lineage>
</organism>
<gene>
    <name evidence="2" type="ORF">Q8F55_008559</name>
</gene>
<feature type="compositionally biased region" description="Basic residues" evidence="1">
    <location>
        <begin position="127"/>
        <end position="142"/>
    </location>
</feature>
<feature type="region of interest" description="Disordered" evidence="1">
    <location>
        <begin position="124"/>
        <end position="153"/>
    </location>
</feature>
<dbReference type="RefSeq" id="XP_069204891.1">
    <property type="nucleotide sequence ID" value="XM_069356954.1"/>
</dbReference>
<evidence type="ECO:0000256" key="1">
    <source>
        <dbReference type="SAM" id="MobiDB-lite"/>
    </source>
</evidence>
<dbReference type="EMBL" id="JBBXJM010000007">
    <property type="protein sequence ID" value="KAL1404947.1"/>
    <property type="molecule type" value="Genomic_DNA"/>
</dbReference>
<sequence>MFPSSSQYKWYGPTHLAYAAREINAWPVAAFIAPVNEVKAYLNKHFQPDSYARHLKITMDPYCSIMTMKGHLPLDRAIPCKDTCPLLRHLTALYTGPGFTPSQHAAWKEMMACRIAAQQAKAAKAAARNKAKRKAHKERKKAAAGADGESEWASTCAESESTCADERAVDGWAGAPLPVPNPTATHVSAIPKFNLKPHPKPKAKPTKESWEAAYRATVGDSRQPVPTAPNLFCPLCSPATALICSHKHFGTDGEPGHNHSHGH</sequence>
<evidence type="ECO:0000313" key="2">
    <source>
        <dbReference type="EMBL" id="KAL1404947.1"/>
    </source>
</evidence>
<keyword evidence="3" id="KW-1185">Reference proteome</keyword>
<proteinExistence type="predicted"/>
<name>A0ABR3PS51_9TREE</name>
<dbReference type="Proteomes" id="UP001565368">
    <property type="component" value="Unassembled WGS sequence"/>
</dbReference>
<evidence type="ECO:0000313" key="3">
    <source>
        <dbReference type="Proteomes" id="UP001565368"/>
    </source>
</evidence>
<dbReference type="GeneID" id="95989602"/>
<accession>A0ABR3PS51</accession>
<reference evidence="2 3" key="1">
    <citation type="submission" date="2023-08" db="EMBL/GenBank/DDBJ databases">
        <title>Annotated Genome Sequence of Vanrija albida AlHP1.</title>
        <authorList>
            <person name="Herzog R."/>
        </authorList>
    </citation>
    <scope>NUCLEOTIDE SEQUENCE [LARGE SCALE GENOMIC DNA]</scope>
    <source>
        <strain evidence="2 3">AlHP1</strain>
    </source>
</reference>
<comment type="caution">
    <text evidence="2">The sequence shown here is derived from an EMBL/GenBank/DDBJ whole genome shotgun (WGS) entry which is preliminary data.</text>
</comment>